<comment type="catalytic activity">
    <reaction evidence="4 5">
        <text>L-glutaminyl-[peptide chain release factor] + S-adenosyl-L-methionine = N(5)-methyl-L-glutaminyl-[peptide chain release factor] + S-adenosyl-L-homocysteine + H(+)</text>
        <dbReference type="Rhea" id="RHEA:42896"/>
        <dbReference type="Rhea" id="RHEA-COMP:10271"/>
        <dbReference type="Rhea" id="RHEA-COMP:10272"/>
        <dbReference type="ChEBI" id="CHEBI:15378"/>
        <dbReference type="ChEBI" id="CHEBI:30011"/>
        <dbReference type="ChEBI" id="CHEBI:57856"/>
        <dbReference type="ChEBI" id="CHEBI:59789"/>
        <dbReference type="ChEBI" id="CHEBI:61891"/>
        <dbReference type="EC" id="2.1.1.297"/>
    </reaction>
</comment>
<evidence type="ECO:0000313" key="9">
    <source>
        <dbReference type="Proteomes" id="UP000312102"/>
    </source>
</evidence>
<accession>A0AAE6KNM6</accession>
<evidence type="ECO:0000256" key="5">
    <source>
        <dbReference type="HAMAP-Rule" id="MF_02126"/>
    </source>
</evidence>
<dbReference type="InterPro" id="IPR029063">
    <property type="entry name" value="SAM-dependent_MTases_sf"/>
</dbReference>
<dbReference type="Pfam" id="PF05175">
    <property type="entry name" value="MTS"/>
    <property type="match status" value="1"/>
</dbReference>
<evidence type="ECO:0000256" key="3">
    <source>
        <dbReference type="ARBA" id="ARBA00022691"/>
    </source>
</evidence>
<dbReference type="PANTHER" id="PTHR18895:SF74">
    <property type="entry name" value="MTRF1L RELEASE FACTOR GLUTAMINE METHYLTRANSFERASE"/>
    <property type="match status" value="1"/>
</dbReference>
<keyword evidence="1 5" id="KW-0489">Methyltransferase</keyword>
<dbReference type="RefSeq" id="WP_139882587.1">
    <property type="nucleotide sequence ID" value="NZ_CP040986.1"/>
</dbReference>
<evidence type="ECO:0000256" key="2">
    <source>
        <dbReference type="ARBA" id="ARBA00022679"/>
    </source>
</evidence>
<evidence type="ECO:0000256" key="4">
    <source>
        <dbReference type="ARBA" id="ARBA00048391"/>
    </source>
</evidence>
<protein>
    <recommendedName>
        <fullName evidence="5">Release factor glutamine methyltransferase</fullName>
        <shortName evidence="5">RF MTase</shortName>
        <ecNumber evidence="5">2.1.1.297</ecNumber>
    </recommendedName>
    <alternativeName>
        <fullName evidence="5">N5-glutamine methyltransferase PrmC</fullName>
    </alternativeName>
    <alternativeName>
        <fullName evidence="5">Protein-(glutamine-N5) MTase PrmC</fullName>
    </alternativeName>
    <alternativeName>
        <fullName evidence="5">Protein-glutamine N-methyltransferase PrmC</fullName>
    </alternativeName>
</protein>
<dbReference type="Gene3D" id="3.40.50.150">
    <property type="entry name" value="Vaccinia Virus protein VP39"/>
    <property type="match status" value="1"/>
</dbReference>
<name>A0AAE6KNM6_9PROT</name>
<keyword evidence="3 5" id="KW-0949">S-adenosyl-L-methionine</keyword>
<dbReference type="EC" id="2.1.1.297" evidence="5"/>
<evidence type="ECO:0000256" key="1">
    <source>
        <dbReference type="ARBA" id="ARBA00022603"/>
    </source>
</evidence>
<evidence type="ECO:0000259" key="6">
    <source>
        <dbReference type="Pfam" id="PF05175"/>
    </source>
</evidence>
<organism evidence="8 9">
    <name type="scientific">Candidatus Methylopumilus rimovensis</name>
    <dbReference type="NCBI Taxonomy" id="2588535"/>
    <lineage>
        <taxon>Bacteria</taxon>
        <taxon>Pseudomonadati</taxon>
        <taxon>Pseudomonadota</taxon>
        <taxon>Betaproteobacteria</taxon>
        <taxon>Nitrosomonadales</taxon>
        <taxon>Methylophilaceae</taxon>
        <taxon>Candidatus Methylopumilus</taxon>
    </lineage>
</organism>
<dbReference type="PROSITE" id="PS00092">
    <property type="entry name" value="N6_MTASE"/>
    <property type="match status" value="1"/>
</dbReference>
<feature type="domain" description="Methyltransferase small" evidence="6">
    <location>
        <begin position="109"/>
        <end position="198"/>
    </location>
</feature>
<feature type="binding site" evidence="5">
    <location>
        <begin position="124"/>
        <end position="128"/>
    </location>
    <ligand>
        <name>S-adenosyl-L-methionine</name>
        <dbReference type="ChEBI" id="CHEBI:59789"/>
    </ligand>
</feature>
<feature type="binding site" evidence="5">
    <location>
        <position position="147"/>
    </location>
    <ligand>
        <name>S-adenosyl-L-methionine</name>
        <dbReference type="ChEBI" id="CHEBI:59789"/>
    </ligand>
</feature>
<keyword evidence="9" id="KW-1185">Reference proteome</keyword>
<dbReference type="Gene3D" id="1.10.8.10">
    <property type="entry name" value="DNA helicase RuvA subunit, C-terminal domain"/>
    <property type="match status" value="1"/>
</dbReference>
<dbReference type="HAMAP" id="MF_02126">
    <property type="entry name" value="RF_methyltr_PrmC"/>
    <property type="match status" value="1"/>
</dbReference>
<dbReference type="Proteomes" id="UP000312102">
    <property type="component" value="Chromosome"/>
</dbReference>
<dbReference type="InterPro" id="IPR007848">
    <property type="entry name" value="Small_mtfrase_dom"/>
</dbReference>
<keyword evidence="2 5" id="KW-0808">Transferase</keyword>
<dbReference type="GO" id="GO:0003676">
    <property type="term" value="F:nucleic acid binding"/>
    <property type="evidence" value="ECO:0007669"/>
    <property type="project" value="InterPro"/>
</dbReference>
<dbReference type="NCBIfam" id="TIGR03534">
    <property type="entry name" value="RF_mod_PrmC"/>
    <property type="match status" value="1"/>
</dbReference>
<comment type="similarity">
    <text evidence="5">Belongs to the protein N5-glutamine methyltransferase family. PrmC subfamily.</text>
</comment>
<dbReference type="SUPFAM" id="SSF53335">
    <property type="entry name" value="S-adenosyl-L-methionine-dependent methyltransferases"/>
    <property type="match status" value="1"/>
</dbReference>
<dbReference type="GO" id="GO:0102559">
    <property type="term" value="F:peptide chain release factor N(5)-glutamine methyltransferase activity"/>
    <property type="evidence" value="ECO:0007669"/>
    <property type="project" value="UniProtKB-EC"/>
</dbReference>
<sequence>MATLRDVLKNTESKLHQHIAYSLDEAKLEARFILEYVLKMSQKEIIQENDRLLNEEDQLQIESITEKRIVGIPLPYVLGEWSFYGRTFKVNRNVLIPRADTEILIEIALSKINARDTFNILDLGCGTGIIGITLALERPLSKVTLIDQSEDALKNTRENLALYQTSNVTLQQSDWFHALIKKKFDVIVSNPPYLEENDPHLSKGLEHEPIDALVSGPMGMKAIQHIIENAKNHLNIDAWLLIEHGYNQAEIVKDLFRKNGYQHVENAKDIHGIYRVTFGLYSIV</sequence>
<evidence type="ECO:0000313" key="8">
    <source>
        <dbReference type="EMBL" id="QDD13019.1"/>
    </source>
</evidence>
<dbReference type="InterPro" id="IPR004556">
    <property type="entry name" value="HemK-like"/>
</dbReference>
<dbReference type="EMBL" id="CP040986">
    <property type="protein sequence ID" value="QDD13019.1"/>
    <property type="molecule type" value="Genomic_DNA"/>
</dbReference>
<dbReference type="KEGG" id="mrk:FIT61_00730"/>
<dbReference type="GO" id="GO:0032259">
    <property type="term" value="P:methylation"/>
    <property type="evidence" value="ECO:0007669"/>
    <property type="project" value="UniProtKB-KW"/>
</dbReference>
<dbReference type="CDD" id="cd02440">
    <property type="entry name" value="AdoMet_MTases"/>
    <property type="match status" value="1"/>
</dbReference>
<dbReference type="InterPro" id="IPR050320">
    <property type="entry name" value="N5-glutamine_MTase"/>
</dbReference>
<reference evidence="8 9" key="1">
    <citation type="journal article" date="2019" name="ISME J.">
        <title>Evolution in action: habitat transition from sediment to the pelagial leads to genome streamlining in Methylophilaceae.</title>
        <authorList>
            <person name="Salcher M."/>
            <person name="Schaefle D."/>
            <person name="Kaspar M."/>
            <person name="Neuenschwander S.M."/>
            <person name="Ghai R."/>
        </authorList>
    </citation>
    <scope>NUCLEOTIDE SEQUENCE [LARGE SCALE GENOMIC DNA]</scope>
    <source>
        <strain evidence="8 9">MMS-RI-1</strain>
    </source>
</reference>
<feature type="binding site" evidence="5">
    <location>
        <position position="175"/>
    </location>
    <ligand>
        <name>S-adenosyl-L-methionine</name>
        <dbReference type="ChEBI" id="CHEBI:59789"/>
    </ligand>
</feature>
<feature type="binding site" evidence="5">
    <location>
        <begin position="190"/>
        <end position="193"/>
    </location>
    <ligand>
        <name>substrate</name>
    </ligand>
</feature>
<dbReference type="PANTHER" id="PTHR18895">
    <property type="entry name" value="HEMK METHYLTRANSFERASE"/>
    <property type="match status" value="1"/>
</dbReference>
<dbReference type="InterPro" id="IPR002052">
    <property type="entry name" value="DNA_methylase_N6_adenine_CS"/>
</dbReference>
<dbReference type="InterPro" id="IPR040758">
    <property type="entry name" value="PrmC_N"/>
</dbReference>
<evidence type="ECO:0000259" key="7">
    <source>
        <dbReference type="Pfam" id="PF17827"/>
    </source>
</evidence>
<dbReference type="InterPro" id="IPR019874">
    <property type="entry name" value="RF_methyltr_PrmC"/>
</dbReference>
<dbReference type="FunFam" id="3.40.50.150:FF:000053">
    <property type="entry name" value="Release factor glutamine methyltransferase"/>
    <property type="match status" value="1"/>
</dbReference>
<dbReference type="Pfam" id="PF17827">
    <property type="entry name" value="PrmC_N"/>
    <property type="match status" value="1"/>
</dbReference>
<feature type="domain" description="Release factor glutamine methyltransferase N-terminal" evidence="7">
    <location>
        <begin position="7"/>
        <end position="79"/>
    </location>
</feature>
<dbReference type="AlphaFoldDB" id="A0AAE6KNM6"/>
<dbReference type="NCBIfam" id="TIGR00536">
    <property type="entry name" value="hemK_fam"/>
    <property type="match status" value="1"/>
</dbReference>
<proteinExistence type="inferred from homology"/>
<gene>
    <name evidence="5 8" type="primary">prmC</name>
    <name evidence="8" type="ORF">FIT61_00730</name>
</gene>
<feature type="binding site" evidence="5">
    <location>
        <position position="190"/>
    </location>
    <ligand>
        <name>S-adenosyl-L-methionine</name>
        <dbReference type="ChEBI" id="CHEBI:59789"/>
    </ligand>
</feature>
<comment type="function">
    <text evidence="5">Methylates the class 1 translation termination release factors RF1/PrfA and RF2/PrfB on the glutamine residue of the universally conserved GGQ motif.</text>
</comment>